<evidence type="ECO:0000256" key="6">
    <source>
        <dbReference type="ARBA" id="ARBA00023136"/>
    </source>
</evidence>
<dbReference type="RefSeq" id="WP_408641684.1">
    <property type="nucleotide sequence ID" value="NZ_CP094970.1"/>
</dbReference>
<evidence type="ECO:0000259" key="7">
    <source>
        <dbReference type="PROSITE" id="PS50893"/>
    </source>
</evidence>
<gene>
    <name evidence="8" type="ORF">L0C25_00835</name>
</gene>
<dbReference type="InterPro" id="IPR030679">
    <property type="entry name" value="ABC_ATPase_HisP-typ"/>
</dbReference>
<evidence type="ECO:0000256" key="5">
    <source>
        <dbReference type="ARBA" id="ARBA00022840"/>
    </source>
</evidence>
<dbReference type="Gene3D" id="3.40.50.300">
    <property type="entry name" value="P-loop containing nucleotide triphosphate hydrolases"/>
    <property type="match status" value="1"/>
</dbReference>
<dbReference type="PROSITE" id="PS00211">
    <property type="entry name" value="ABC_TRANSPORTER_1"/>
    <property type="match status" value="1"/>
</dbReference>
<dbReference type="PIRSF" id="PIRSF039085">
    <property type="entry name" value="ABC_ATPase_HisP"/>
    <property type="match status" value="1"/>
</dbReference>
<evidence type="ECO:0000256" key="4">
    <source>
        <dbReference type="ARBA" id="ARBA00022741"/>
    </source>
</evidence>
<dbReference type="CDD" id="cd03262">
    <property type="entry name" value="ABC_HisP_GlnQ"/>
    <property type="match status" value="1"/>
</dbReference>
<evidence type="ECO:0000313" key="8">
    <source>
        <dbReference type="EMBL" id="UYM07797.1"/>
    </source>
</evidence>
<dbReference type="PROSITE" id="PS50893">
    <property type="entry name" value="ABC_TRANSPORTER_2"/>
    <property type="match status" value="1"/>
</dbReference>
<keyword evidence="6" id="KW-0472">Membrane</keyword>
<feature type="domain" description="ABC transporter" evidence="7">
    <location>
        <begin position="23"/>
        <end position="258"/>
    </location>
</feature>
<keyword evidence="4" id="KW-0547">Nucleotide-binding</keyword>
<proteinExistence type="predicted"/>
<dbReference type="PANTHER" id="PTHR43166:SF35">
    <property type="entry name" value="L-CYSTINE IMPORT ATP-BINDING PROTEIN TCYN"/>
    <property type="match status" value="1"/>
</dbReference>
<dbReference type="InterPro" id="IPR027417">
    <property type="entry name" value="P-loop_NTPase"/>
</dbReference>
<dbReference type="Pfam" id="PF00005">
    <property type="entry name" value="ABC_tran"/>
    <property type="match status" value="1"/>
</dbReference>
<accession>A0AA46YMI1</accession>
<keyword evidence="9" id="KW-1185">Reference proteome</keyword>
<dbReference type="InterPro" id="IPR050086">
    <property type="entry name" value="MetN_ABC_transporter-like"/>
</dbReference>
<comment type="subcellular location">
    <subcellularLocation>
        <location evidence="1">Cell membrane</location>
        <topology evidence="1">Peripheral membrane protein</topology>
    </subcellularLocation>
</comment>
<reference evidence="8" key="1">
    <citation type="submission" date="2022-01" db="EMBL/GenBank/DDBJ databases">
        <title>Nocardioidaceae gen. sp. A5X3R13.</title>
        <authorList>
            <person name="Lopez Marin M.A."/>
            <person name="Uhlik O."/>
        </authorList>
    </citation>
    <scope>NUCLEOTIDE SEQUENCE</scope>
    <source>
        <strain evidence="8">A5X3R13</strain>
    </source>
</reference>
<protein>
    <submittedName>
        <fullName evidence="8">Amino acid ABC transporter ATP-binding protein</fullName>
    </submittedName>
</protein>
<keyword evidence="3" id="KW-1003">Cell membrane</keyword>
<evidence type="ECO:0000313" key="9">
    <source>
        <dbReference type="Proteomes" id="UP001164390"/>
    </source>
</evidence>
<dbReference type="Proteomes" id="UP001164390">
    <property type="component" value="Chromosome"/>
</dbReference>
<dbReference type="GO" id="GO:0005524">
    <property type="term" value="F:ATP binding"/>
    <property type="evidence" value="ECO:0007669"/>
    <property type="project" value="UniProtKB-KW"/>
</dbReference>
<keyword evidence="5 8" id="KW-0067">ATP-binding</keyword>
<keyword evidence="2" id="KW-0813">Transport</keyword>
<dbReference type="InterPro" id="IPR003439">
    <property type="entry name" value="ABC_transporter-like_ATP-bd"/>
</dbReference>
<dbReference type="KEGG" id="sgrg:L0C25_00835"/>
<evidence type="ECO:0000256" key="3">
    <source>
        <dbReference type="ARBA" id="ARBA00022475"/>
    </source>
</evidence>
<dbReference type="GO" id="GO:0015424">
    <property type="term" value="F:ABC-type amino acid transporter activity"/>
    <property type="evidence" value="ECO:0007669"/>
    <property type="project" value="InterPro"/>
</dbReference>
<sequence length="258" mass="27841">MSHSVAPQIDQDTFGDDGAAPAIVAIDVRKSFGSTPVLQGLNLTVEAGEVVCLIGRSGCGKTTFLRCCNHLETIDSGTLLVNGERIGYTVKNDALHESSEKTLARQRQNIGVVFQSFNLFPHMSALENVMSGPRFVLKRTGNDLRTEARRLLEQVGLADRLDAYPAQLSGGQQQRVAIARALAMQPKVMLFDEPTSALDAELAADVLAVMRSLAEAGMTMLVVTHELRFARDVADRVALVEDGQIAQVGPPDQVLTDI</sequence>
<dbReference type="SMART" id="SM00382">
    <property type="entry name" value="AAA"/>
    <property type="match status" value="1"/>
</dbReference>
<dbReference type="GO" id="GO:0005886">
    <property type="term" value="C:plasma membrane"/>
    <property type="evidence" value="ECO:0007669"/>
    <property type="project" value="UniProtKB-SubCell"/>
</dbReference>
<dbReference type="EMBL" id="CP094970">
    <property type="protein sequence ID" value="UYM07797.1"/>
    <property type="molecule type" value="Genomic_DNA"/>
</dbReference>
<evidence type="ECO:0000256" key="1">
    <source>
        <dbReference type="ARBA" id="ARBA00004202"/>
    </source>
</evidence>
<name>A0AA46YMI1_9ACTN</name>
<evidence type="ECO:0000256" key="2">
    <source>
        <dbReference type="ARBA" id="ARBA00022448"/>
    </source>
</evidence>
<dbReference type="AlphaFoldDB" id="A0AA46YMI1"/>
<dbReference type="PANTHER" id="PTHR43166">
    <property type="entry name" value="AMINO ACID IMPORT ATP-BINDING PROTEIN"/>
    <property type="match status" value="1"/>
</dbReference>
<dbReference type="InterPro" id="IPR003593">
    <property type="entry name" value="AAA+_ATPase"/>
</dbReference>
<organism evidence="8 9">
    <name type="scientific">Solicola gregarius</name>
    <dbReference type="NCBI Taxonomy" id="2908642"/>
    <lineage>
        <taxon>Bacteria</taxon>
        <taxon>Bacillati</taxon>
        <taxon>Actinomycetota</taxon>
        <taxon>Actinomycetes</taxon>
        <taxon>Propionibacteriales</taxon>
        <taxon>Nocardioidaceae</taxon>
        <taxon>Solicola</taxon>
    </lineage>
</organism>
<dbReference type="SUPFAM" id="SSF52540">
    <property type="entry name" value="P-loop containing nucleoside triphosphate hydrolases"/>
    <property type="match status" value="1"/>
</dbReference>
<dbReference type="GO" id="GO:0016887">
    <property type="term" value="F:ATP hydrolysis activity"/>
    <property type="evidence" value="ECO:0007669"/>
    <property type="project" value="InterPro"/>
</dbReference>
<dbReference type="InterPro" id="IPR017871">
    <property type="entry name" value="ABC_transporter-like_CS"/>
</dbReference>